<reference evidence="7 8" key="1">
    <citation type="submission" date="2020-08" db="EMBL/GenBank/DDBJ databases">
        <title>Genomic Encyclopedia of Type Strains, Phase IV (KMG-IV): sequencing the most valuable type-strain genomes for metagenomic binning, comparative biology and taxonomic classification.</title>
        <authorList>
            <person name="Goeker M."/>
        </authorList>
    </citation>
    <scope>NUCLEOTIDE SEQUENCE [LARGE SCALE GENOMIC DNA]</scope>
    <source>
        <strain evidence="7 8">DSM 45615</strain>
    </source>
</reference>
<name>A0A840PB79_9ACTN</name>
<dbReference type="AlphaFoldDB" id="A0A840PB79"/>
<comment type="similarity">
    <text evidence="1 4">Belongs to the D-isomer specific 2-hydroxyacid dehydrogenase family.</text>
</comment>
<evidence type="ECO:0000256" key="2">
    <source>
        <dbReference type="ARBA" id="ARBA00023002"/>
    </source>
</evidence>
<dbReference type="InterPro" id="IPR006140">
    <property type="entry name" value="D-isomer_DH_NAD-bd"/>
</dbReference>
<dbReference type="PROSITE" id="PS00670">
    <property type="entry name" value="D_2_HYDROXYACID_DH_2"/>
    <property type="match status" value="1"/>
</dbReference>
<comment type="caution">
    <text evidence="7">The sequence shown here is derived from an EMBL/GenBank/DDBJ whole genome shotgun (WGS) entry which is preliminary data.</text>
</comment>
<dbReference type="Pfam" id="PF00389">
    <property type="entry name" value="2-Hacid_dh"/>
    <property type="match status" value="1"/>
</dbReference>
<evidence type="ECO:0000313" key="8">
    <source>
        <dbReference type="Proteomes" id="UP000578449"/>
    </source>
</evidence>
<dbReference type="Pfam" id="PF02826">
    <property type="entry name" value="2-Hacid_dh_C"/>
    <property type="match status" value="1"/>
</dbReference>
<dbReference type="EMBL" id="JACHGN010000005">
    <property type="protein sequence ID" value="MBB5133255.1"/>
    <property type="molecule type" value="Genomic_DNA"/>
</dbReference>
<dbReference type="GO" id="GO:0005829">
    <property type="term" value="C:cytosol"/>
    <property type="evidence" value="ECO:0007669"/>
    <property type="project" value="TreeGrafter"/>
</dbReference>
<dbReference type="InterPro" id="IPR006139">
    <property type="entry name" value="D-isomer_2_OHA_DH_cat_dom"/>
</dbReference>
<dbReference type="InterPro" id="IPR036291">
    <property type="entry name" value="NAD(P)-bd_dom_sf"/>
</dbReference>
<dbReference type="InterPro" id="IPR029753">
    <property type="entry name" value="D-isomer_DH_CS"/>
</dbReference>
<dbReference type="GO" id="GO:0051287">
    <property type="term" value="F:NAD binding"/>
    <property type="evidence" value="ECO:0007669"/>
    <property type="project" value="InterPro"/>
</dbReference>
<evidence type="ECO:0000259" key="6">
    <source>
        <dbReference type="Pfam" id="PF02826"/>
    </source>
</evidence>
<keyword evidence="3" id="KW-0520">NAD</keyword>
<evidence type="ECO:0000256" key="1">
    <source>
        <dbReference type="ARBA" id="ARBA00005854"/>
    </source>
</evidence>
<protein>
    <submittedName>
        <fullName evidence="7">Phosphoglycerate dehydrogenase-like enzyme</fullName>
    </submittedName>
</protein>
<dbReference type="RefSeq" id="WP_185050190.1">
    <property type="nucleotide sequence ID" value="NZ_BAABIX010000010.1"/>
</dbReference>
<evidence type="ECO:0000313" key="7">
    <source>
        <dbReference type="EMBL" id="MBB5133255.1"/>
    </source>
</evidence>
<feature type="domain" description="D-isomer specific 2-hydroxyacid dehydrogenase NAD-binding" evidence="6">
    <location>
        <begin position="147"/>
        <end position="293"/>
    </location>
</feature>
<dbReference type="GO" id="GO:0016618">
    <property type="term" value="F:hydroxypyruvate reductase [NAD(P)H] activity"/>
    <property type="evidence" value="ECO:0007669"/>
    <property type="project" value="TreeGrafter"/>
</dbReference>
<keyword evidence="8" id="KW-1185">Reference proteome</keyword>
<dbReference type="Gene3D" id="3.40.50.720">
    <property type="entry name" value="NAD(P)-binding Rossmann-like Domain"/>
    <property type="match status" value="2"/>
</dbReference>
<organism evidence="7 8">
    <name type="scientific">Thermocatellispora tengchongensis</name>
    <dbReference type="NCBI Taxonomy" id="1073253"/>
    <lineage>
        <taxon>Bacteria</taxon>
        <taxon>Bacillati</taxon>
        <taxon>Actinomycetota</taxon>
        <taxon>Actinomycetes</taxon>
        <taxon>Streptosporangiales</taxon>
        <taxon>Streptosporangiaceae</taxon>
        <taxon>Thermocatellispora</taxon>
    </lineage>
</organism>
<evidence type="ECO:0000256" key="3">
    <source>
        <dbReference type="ARBA" id="ARBA00023027"/>
    </source>
</evidence>
<dbReference type="CDD" id="cd12167">
    <property type="entry name" value="2-Hacid_dh_8"/>
    <property type="match status" value="1"/>
</dbReference>
<dbReference type="SUPFAM" id="SSF52283">
    <property type="entry name" value="Formate/glycerate dehydrogenase catalytic domain-like"/>
    <property type="match status" value="1"/>
</dbReference>
<dbReference type="PANTHER" id="PTHR10996">
    <property type="entry name" value="2-HYDROXYACID DEHYDROGENASE-RELATED"/>
    <property type="match status" value="1"/>
</dbReference>
<accession>A0A840PB79</accession>
<evidence type="ECO:0000259" key="5">
    <source>
        <dbReference type="Pfam" id="PF00389"/>
    </source>
</evidence>
<keyword evidence="2 4" id="KW-0560">Oxidoreductase</keyword>
<feature type="domain" description="D-isomer specific 2-hydroxyacid dehydrogenase catalytic" evidence="5">
    <location>
        <begin position="53"/>
        <end position="325"/>
    </location>
</feature>
<sequence>MKPVVSGRPDWAVGTCIGREWSRSVLTDRVRAAIRHRVDLVEFDPVSEAVRDDIRVLITGWGTPPLTGDVLDRLPALELVLHAAGSVRGIVTGAVWARGVRVSTAASANAVSVADFTYAQVHLSLKNVWRLALDARAAGGPVPRTGVRGVDGATIGLVGLGHIGRLVARRLAEHDLRVLAYDPFARPDEAAGLGVELAGLPAVIGGSDVLTLHAPHNDATHHMISTAELDLMPPHSTLLNTARGGLVDHDALVEFLTRRRDVFAVLDVTEPEELPAGHPLFRLGNALVTPHIAGSLGTDEARLGDLAAAELVRFLEGDPLEHEVNEDRLALSA</sequence>
<dbReference type="SUPFAM" id="SSF51735">
    <property type="entry name" value="NAD(P)-binding Rossmann-fold domains"/>
    <property type="match status" value="1"/>
</dbReference>
<gene>
    <name evidence="7" type="ORF">HNP84_002976</name>
</gene>
<dbReference type="Proteomes" id="UP000578449">
    <property type="component" value="Unassembled WGS sequence"/>
</dbReference>
<proteinExistence type="inferred from homology"/>
<dbReference type="PANTHER" id="PTHR10996:SF178">
    <property type="entry name" value="2-HYDROXYACID DEHYDROGENASE YGL185C-RELATED"/>
    <property type="match status" value="1"/>
</dbReference>
<dbReference type="InterPro" id="IPR050223">
    <property type="entry name" value="D-isomer_2-hydroxyacid_DH"/>
</dbReference>
<dbReference type="GO" id="GO:0030267">
    <property type="term" value="F:glyoxylate reductase (NADPH) activity"/>
    <property type="evidence" value="ECO:0007669"/>
    <property type="project" value="TreeGrafter"/>
</dbReference>
<evidence type="ECO:0000256" key="4">
    <source>
        <dbReference type="RuleBase" id="RU003719"/>
    </source>
</evidence>